<dbReference type="OrthoDB" id="1699231at2759"/>
<dbReference type="Proteomes" id="UP000325780">
    <property type="component" value="Unassembled WGS sequence"/>
</dbReference>
<evidence type="ECO:0000259" key="11">
    <source>
        <dbReference type="Pfam" id="PF01699"/>
    </source>
</evidence>
<protein>
    <recommendedName>
        <fullName evidence="10">Vacuolar calcium ion transporter</fullName>
    </recommendedName>
</protein>
<evidence type="ECO:0000313" key="12">
    <source>
        <dbReference type="EMBL" id="KAE8148622.1"/>
    </source>
</evidence>
<feature type="transmembrane region" description="Helical" evidence="10">
    <location>
        <begin position="221"/>
        <end position="242"/>
    </location>
</feature>
<feature type="transmembrane region" description="Helical" evidence="10">
    <location>
        <begin position="254"/>
        <end position="275"/>
    </location>
</feature>
<feature type="transmembrane region" description="Helical" evidence="10">
    <location>
        <begin position="107"/>
        <end position="129"/>
    </location>
</feature>
<evidence type="ECO:0000313" key="13">
    <source>
        <dbReference type="Proteomes" id="UP000325780"/>
    </source>
</evidence>
<dbReference type="Gene3D" id="1.20.1420.30">
    <property type="entry name" value="NCX, central ion-binding region"/>
    <property type="match status" value="1"/>
</dbReference>
<keyword evidence="7 10" id="KW-1133">Transmembrane helix</keyword>
<name>A0A5N6TQI7_ASPAV</name>
<sequence>MGLTLRNARHAARVTLCSSYANVMLVFVFLGMFAGMRGWDSSAVFMLNFLAIFPLASLLSFATEELSKSVGQTIGGLINATFGNAVEMIVGITAVTQGEINIVQSSMVGSILSATLLVLGCCFLAGGYGKDSLNFNVDVTGIMSSLMIVASASLIIPSALYSTSLSQTPAGDDYILSLSHITAILLLFFYLVYLYFQLKSHAHLFASTEEESDEKRELEPLFASIVLVLATLGVTVCSDYLVEAVDGFVEVYGVSRAFLGMIVVPIVGNAGEFAITVNAAMGGKLDLAIGVIVGSTLQIALFVTPFLVVCGWIFGQPMSLRFNPFETACFSLAVVVMNCLIREGRSNYFEGLLLIGT</sequence>
<dbReference type="AlphaFoldDB" id="A0A5N6TQI7"/>
<evidence type="ECO:0000256" key="1">
    <source>
        <dbReference type="ARBA" id="ARBA00004127"/>
    </source>
</evidence>
<dbReference type="GO" id="GO:0006874">
    <property type="term" value="P:intracellular calcium ion homeostasis"/>
    <property type="evidence" value="ECO:0007669"/>
    <property type="project" value="TreeGrafter"/>
</dbReference>
<dbReference type="EMBL" id="ML742153">
    <property type="protein sequence ID" value="KAE8148622.1"/>
    <property type="molecule type" value="Genomic_DNA"/>
</dbReference>
<evidence type="ECO:0000256" key="5">
    <source>
        <dbReference type="ARBA" id="ARBA00022692"/>
    </source>
</evidence>
<keyword evidence="5 10" id="KW-0812">Transmembrane</keyword>
<organism evidence="12 13">
    <name type="scientific">Aspergillus avenaceus</name>
    <dbReference type="NCBI Taxonomy" id="36643"/>
    <lineage>
        <taxon>Eukaryota</taxon>
        <taxon>Fungi</taxon>
        <taxon>Dikarya</taxon>
        <taxon>Ascomycota</taxon>
        <taxon>Pezizomycotina</taxon>
        <taxon>Eurotiomycetes</taxon>
        <taxon>Eurotiomycetidae</taxon>
        <taxon>Eurotiales</taxon>
        <taxon>Aspergillaceae</taxon>
        <taxon>Aspergillus</taxon>
        <taxon>Aspergillus subgen. Circumdati</taxon>
    </lineage>
</organism>
<keyword evidence="10" id="KW-0050">Antiport</keyword>
<feature type="transmembrane region" description="Helical" evidence="10">
    <location>
        <begin position="141"/>
        <end position="162"/>
    </location>
</feature>
<feature type="domain" description="Sodium/calcium exchanger membrane region" evidence="11">
    <location>
        <begin position="43"/>
        <end position="198"/>
    </location>
</feature>
<dbReference type="PANTHER" id="PTHR31503:SF22">
    <property type="entry name" value="VACUOLAR CALCIUM ION TRANSPORTER"/>
    <property type="match status" value="1"/>
</dbReference>
<keyword evidence="3 10" id="KW-0813">Transport</keyword>
<evidence type="ECO:0000256" key="6">
    <source>
        <dbReference type="ARBA" id="ARBA00022837"/>
    </source>
</evidence>
<dbReference type="InterPro" id="IPR044880">
    <property type="entry name" value="NCX_ion-bd_dom_sf"/>
</dbReference>
<feature type="transmembrane region" description="Helical" evidence="10">
    <location>
        <begin position="320"/>
        <end position="341"/>
    </location>
</feature>
<evidence type="ECO:0000256" key="4">
    <source>
        <dbReference type="ARBA" id="ARBA00022568"/>
    </source>
</evidence>
<feature type="transmembrane region" description="Helical" evidence="10">
    <location>
        <begin position="12"/>
        <end position="36"/>
    </location>
</feature>
<evidence type="ECO:0000256" key="9">
    <source>
        <dbReference type="ARBA" id="ARBA00023136"/>
    </source>
</evidence>
<feature type="transmembrane region" description="Helical" evidence="10">
    <location>
        <begin position="174"/>
        <end position="196"/>
    </location>
</feature>
<keyword evidence="4 10" id="KW-0109">Calcium transport</keyword>
<dbReference type="InterPro" id="IPR004798">
    <property type="entry name" value="CAX-like"/>
</dbReference>
<keyword evidence="8 10" id="KW-0406">Ion transport</keyword>
<dbReference type="GO" id="GO:0012505">
    <property type="term" value="C:endomembrane system"/>
    <property type="evidence" value="ECO:0007669"/>
    <property type="project" value="UniProtKB-SubCell"/>
</dbReference>
<comment type="similarity">
    <text evidence="2 10">Belongs to the Ca(2+):cation antiporter (CaCA) (TC 2.A.19) family.</text>
</comment>
<keyword evidence="9 10" id="KW-0472">Membrane</keyword>
<accession>A0A5N6TQI7</accession>
<feature type="transmembrane region" description="Helical" evidence="10">
    <location>
        <begin position="74"/>
        <end position="95"/>
    </location>
</feature>
<evidence type="ECO:0000256" key="3">
    <source>
        <dbReference type="ARBA" id="ARBA00022448"/>
    </source>
</evidence>
<keyword evidence="6 10" id="KW-0106">Calcium</keyword>
<keyword evidence="13" id="KW-1185">Reference proteome</keyword>
<gene>
    <name evidence="12" type="ORF">BDV25DRAFT_131090</name>
</gene>
<evidence type="ECO:0000256" key="7">
    <source>
        <dbReference type="ARBA" id="ARBA00022989"/>
    </source>
</evidence>
<dbReference type="Pfam" id="PF01699">
    <property type="entry name" value="Na_Ca_ex"/>
    <property type="match status" value="2"/>
</dbReference>
<dbReference type="GO" id="GO:0015369">
    <property type="term" value="F:calcium:proton antiporter activity"/>
    <property type="evidence" value="ECO:0007669"/>
    <property type="project" value="UniProtKB-UniRule"/>
</dbReference>
<feature type="transmembrane region" description="Helical" evidence="10">
    <location>
        <begin position="42"/>
        <end position="62"/>
    </location>
</feature>
<comment type="subcellular location">
    <subcellularLocation>
        <location evidence="1">Endomembrane system</location>
        <topology evidence="1">Multi-pass membrane protein</topology>
    </subcellularLocation>
    <subcellularLocation>
        <location evidence="10">Vacuole membrane</location>
    </subcellularLocation>
</comment>
<dbReference type="NCBIfam" id="TIGR00846">
    <property type="entry name" value="caca2"/>
    <property type="match status" value="1"/>
</dbReference>
<evidence type="ECO:0000256" key="2">
    <source>
        <dbReference type="ARBA" id="ARBA00008170"/>
    </source>
</evidence>
<dbReference type="GO" id="GO:0000329">
    <property type="term" value="C:fungal-type vacuole membrane"/>
    <property type="evidence" value="ECO:0007669"/>
    <property type="project" value="TreeGrafter"/>
</dbReference>
<dbReference type="NCBIfam" id="TIGR00378">
    <property type="entry name" value="cax"/>
    <property type="match status" value="1"/>
</dbReference>
<feature type="domain" description="Sodium/calcium exchanger membrane region" evidence="11">
    <location>
        <begin position="225"/>
        <end position="356"/>
    </location>
</feature>
<proteinExistence type="inferred from homology"/>
<comment type="function">
    <text evidence="10">Has a role in promoting intracellular calcium ion sequestration via the exchange of calcium ions for hydrogen ions across the vacuolar membrane. Involved also in manganese ion homeostasis via its uptake into the vacuole.</text>
</comment>
<feature type="transmembrane region" description="Helical" evidence="10">
    <location>
        <begin position="287"/>
        <end position="314"/>
    </location>
</feature>
<evidence type="ECO:0000256" key="10">
    <source>
        <dbReference type="RuleBase" id="RU365028"/>
    </source>
</evidence>
<dbReference type="InterPro" id="IPR004713">
    <property type="entry name" value="CaH_exchang"/>
</dbReference>
<reference evidence="12 13" key="1">
    <citation type="submission" date="2019-04" db="EMBL/GenBank/DDBJ databases">
        <title>Friends and foes A comparative genomics study of 23 Aspergillus species from section Flavi.</title>
        <authorList>
            <consortium name="DOE Joint Genome Institute"/>
            <person name="Kjaerbolling I."/>
            <person name="Vesth T."/>
            <person name="Frisvad J.C."/>
            <person name="Nybo J.L."/>
            <person name="Theobald S."/>
            <person name="Kildgaard S."/>
            <person name="Isbrandt T."/>
            <person name="Kuo A."/>
            <person name="Sato A."/>
            <person name="Lyhne E.K."/>
            <person name="Kogle M.E."/>
            <person name="Wiebenga A."/>
            <person name="Kun R.S."/>
            <person name="Lubbers R.J."/>
            <person name="Makela M.R."/>
            <person name="Barry K."/>
            <person name="Chovatia M."/>
            <person name="Clum A."/>
            <person name="Daum C."/>
            <person name="Haridas S."/>
            <person name="He G."/>
            <person name="LaButti K."/>
            <person name="Lipzen A."/>
            <person name="Mondo S."/>
            <person name="Riley R."/>
            <person name="Salamov A."/>
            <person name="Simmons B.A."/>
            <person name="Magnuson J.K."/>
            <person name="Henrissat B."/>
            <person name="Mortensen U.H."/>
            <person name="Larsen T.O."/>
            <person name="Devries R.P."/>
            <person name="Grigoriev I.V."/>
            <person name="Machida M."/>
            <person name="Baker S.E."/>
            <person name="Andersen M.R."/>
        </authorList>
    </citation>
    <scope>NUCLEOTIDE SEQUENCE [LARGE SCALE GENOMIC DNA]</scope>
    <source>
        <strain evidence="12 13">IBT 18842</strain>
    </source>
</reference>
<evidence type="ECO:0000256" key="8">
    <source>
        <dbReference type="ARBA" id="ARBA00023065"/>
    </source>
</evidence>
<dbReference type="InterPro" id="IPR004837">
    <property type="entry name" value="NaCa_Exmemb"/>
</dbReference>
<dbReference type="PANTHER" id="PTHR31503">
    <property type="entry name" value="VACUOLAR CALCIUM ION TRANSPORTER"/>
    <property type="match status" value="1"/>
</dbReference>
<comment type="caution">
    <text evidence="10">Lacks conserved residue(s) required for the propagation of feature annotation.</text>
</comment>
<keyword evidence="10" id="KW-0926">Vacuole</keyword>